<accession>A0AAP0CC31</accession>
<dbReference type="GO" id="GO:0099402">
    <property type="term" value="P:plant organ development"/>
    <property type="evidence" value="ECO:0007669"/>
    <property type="project" value="UniProtKB-ARBA"/>
</dbReference>
<comment type="subcellular location">
    <subcellularLocation>
        <location evidence="1">Cell membrane</location>
        <topology evidence="1">Single-pass type I membrane protein</topology>
    </subcellularLocation>
</comment>
<evidence type="ECO:0000256" key="7">
    <source>
        <dbReference type="ARBA" id="ARBA00022737"/>
    </source>
</evidence>
<keyword evidence="3" id="KW-1003">Cell membrane</keyword>
<evidence type="ECO:0000256" key="3">
    <source>
        <dbReference type="ARBA" id="ARBA00022475"/>
    </source>
</evidence>
<dbReference type="GO" id="GO:0005886">
    <property type="term" value="C:plasma membrane"/>
    <property type="evidence" value="ECO:0007669"/>
    <property type="project" value="UniProtKB-SubCell"/>
</dbReference>
<keyword evidence="7" id="KW-0677">Repeat</keyword>
<keyword evidence="8" id="KW-1133">Transmembrane helix</keyword>
<dbReference type="InterPro" id="IPR013210">
    <property type="entry name" value="LRR_N_plant-typ"/>
</dbReference>
<evidence type="ECO:0000313" key="14">
    <source>
        <dbReference type="Proteomes" id="UP001408789"/>
    </source>
</evidence>
<evidence type="ECO:0000256" key="10">
    <source>
        <dbReference type="ARBA" id="ARBA00023180"/>
    </source>
</evidence>
<keyword evidence="6" id="KW-0732">Signal</keyword>
<organism evidence="13 14">
    <name type="scientific">Deinandra increscens subsp. villosa</name>
    <dbReference type="NCBI Taxonomy" id="3103831"/>
    <lineage>
        <taxon>Eukaryota</taxon>
        <taxon>Viridiplantae</taxon>
        <taxon>Streptophyta</taxon>
        <taxon>Embryophyta</taxon>
        <taxon>Tracheophyta</taxon>
        <taxon>Spermatophyta</taxon>
        <taxon>Magnoliopsida</taxon>
        <taxon>eudicotyledons</taxon>
        <taxon>Gunneridae</taxon>
        <taxon>Pentapetalae</taxon>
        <taxon>asterids</taxon>
        <taxon>campanulids</taxon>
        <taxon>Asterales</taxon>
        <taxon>Asteraceae</taxon>
        <taxon>Asteroideae</taxon>
        <taxon>Heliantheae alliance</taxon>
        <taxon>Madieae</taxon>
        <taxon>Madiinae</taxon>
        <taxon>Deinandra</taxon>
    </lineage>
</organism>
<dbReference type="Pfam" id="PF08263">
    <property type="entry name" value="LRRNT_2"/>
    <property type="match status" value="1"/>
</dbReference>
<dbReference type="AlphaFoldDB" id="A0AAP0CC31"/>
<dbReference type="PRINTS" id="PR00019">
    <property type="entry name" value="LEURICHRPT"/>
</dbReference>
<evidence type="ECO:0000256" key="4">
    <source>
        <dbReference type="ARBA" id="ARBA00022614"/>
    </source>
</evidence>
<dbReference type="GO" id="GO:0051707">
    <property type="term" value="P:response to other organism"/>
    <property type="evidence" value="ECO:0007669"/>
    <property type="project" value="UniProtKB-ARBA"/>
</dbReference>
<sequence length="580" mass="62804">MTFEIPSPLQNLIFSKNQIEPTSKMQISTWVCKILIIFLVCGFSQAQICSEGDRAALIGFKARILKDTTGALSSWRGKDCCGGGWEGIQCDLTGRVTQIMLQRPADKDSGVYMKGILSPTLGDLKFLEILVISGMKRLSGTIPSSFSGLKRLTQLVLEDNSIEGTIPSSLSQLPLLQTLSLSGNHLTGPIPPTFQNLSKLAQLTLARNSLSGTLALGKLAHLQYLDVNNNMLSGLIPVALGQLSELVFLDLSNNRLAGPIPNSFSNLQKLQDLSLNNNLLTGQLPPWIGQLKSLATLSLGYNQLIGQIPESISQLQNLWNLSLSRNSFSDPLPNEALSKGLPSLLSIDLSYNKFNLGTIPKWITSRQLSTVNLAGCNLKGSLPFFTKPDSLTSIDLSDNHFIGGISGLFQKLSSLQNAKLSNNQLKGNLSEIKLPSGLALLDLHSNQLSGLLSGLLVSTGRFLETVDLSNNQIMGTIPSTISKLVELKKLDVSRNHITGTIPPSLGNLSKLEWLDISINSIGGKIPTNLLMIRQLRHVNFRANKLCGEIPQGRPLNIFPSAAYAHNFCLCGKPLPPCKQG</sequence>
<evidence type="ECO:0000256" key="5">
    <source>
        <dbReference type="ARBA" id="ARBA00022692"/>
    </source>
</evidence>
<dbReference type="PANTHER" id="PTHR48063">
    <property type="entry name" value="LRR RECEPTOR-LIKE KINASE"/>
    <property type="match status" value="1"/>
</dbReference>
<evidence type="ECO:0000259" key="12">
    <source>
        <dbReference type="Pfam" id="PF23598"/>
    </source>
</evidence>
<evidence type="ECO:0000313" key="13">
    <source>
        <dbReference type="EMBL" id="KAK9051260.1"/>
    </source>
</evidence>
<comment type="caution">
    <text evidence="13">The sequence shown here is derived from an EMBL/GenBank/DDBJ whole genome shotgun (WGS) entry which is preliminary data.</text>
</comment>
<evidence type="ECO:0000256" key="8">
    <source>
        <dbReference type="ARBA" id="ARBA00022989"/>
    </source>
</evidence>
<proteinExistence type="inferred from homology"/>
<dbReference type="SUPFAM" id="SSF52058">
    <property type="entry name" value="L domain-like"/>
    <property type="match status" value="2"/>
</dbReference>
<evidence type="ECO:0000256" key="2">
    <source>
        <dbReference type="ARBA" id="ARBA00009592"/>
    </source>
</evidence>
<dbReference type="PANTHER" id="PTHR48063:SF112">
    <property type="entry name" value="RECEPTOR LIKE PROTEIN 30-LIKE"/>
    <property type="match status" value="1"/>
</dbReference>
<dbReference type="Pfam" id="PF23598">
    <property type="entry name" value="LRR_14"/>
    <property type="match status" value="1"/>
</dbReference>
<evidence type="ECO:0000256" key="9">
    <source>
        <dbReference type="ARBA" id="ARBA00023136"/>
    </source>
</evidence>
<dbReference type="InterPro" id="IPR032675">
    <property type="entry name" value="LRR_dom_sf"/>
</dbReference>
<dbReference type="FunFam" id="3.80.10.10:FF:000041">
    <property type="entry name" value="LRR receptor-like serine/threonine-protein kinase ERECTA"/>
    <property type="match status" value="1"/>
</dbReference>
<comment type="similarity">
    <text evidence="2">Belongs to the RLP family.</text>
</comment>
<dbReference type="FunFam" id="3.80.10.10:FF:000095">
    <property type="entry name" value="LRR receptor-like serine/threonine-protein kinase GSO1"/>
    <property type="match status" value="1"/>
</dbReference>
<feature type="domain" description="Disease resistance R13L4/SHOC-2-like LRR" evidence="12">
    <location>
        <begin position="216"/>
        <end position="393"/>
    </location>
</feature>
<keyword evidence="5" id="KW-0812">Transmembrane</keyword>
<evidence type="ECO:0000256" key="1">
    <source>
        <dbReference type="ARBA" id="ARBA00004251"/>
    </source>
</evidence>
<dbReference type="InterPro" id="IPR001611">
    <property type="entry name" value="Leu-rich_rpt"/>
</dbReference>
<name>A0AAP0CC31_9ASTR</name>
<dbReference type="FunFam" id="3.80.10.10:FF:000400">
    <property type="entry name" value="Nuclear pore complex protein NUP107"/>
    <property type="match status" value="1"/>
</dbReference>
<dbReference type="InterPro" id="IPR046956">
    <property type="entry name" value="RLP23-like"/>
</dbReference>
<dbReference type="Pfam" id="PF13855">
    <property type="entry name" value="LRR_8"/>
    <property type="match status" value="2"/>
</dbReference>
<reference evidence="13 14" key="1">
    <citation type="submission" date="2024-04" db="EMBL/GenBank/DDBJ databases">
        <title>The reference genome of an endangered Asteraceae, Deinandra increscens subsp. villosa, native to the Central Coast of California.</title>
        <authorList>
            <person name="Guilliams M."/>
            <person name="Hasenstab-Lehman K."/>
            <person name="Meyer R."/>
            <person name="Mcevoy S."/>
        </authorList>
    </citation>
    <scope>NUCLEOTIDE SEQUENCE [LARGE SCALE GENOMIC DNA]</scope>
    <source>
        <tissue evidence="13">Leaf</tissue>
    </source>
</reference>
<keyword evidence="14" id="KW-1185">Reference proteome</keyword>
<dbReference type="SMART" id="SM00365">
    <property type="entry name" value="LRR_SD22"/>
    <property type="match status" value="6"/>
</dbReference>
<dbReference type="InterPro" id="IPR003591">
    <property type="entry name" value="Leu-rich_rpt_typical-subtyp"/>
</dbReference>
<evidence type="ECO:0000259" key="11">
    <source>
        <dbReference type="Pfam" id="PF08263"/>
    </source>
</evidence>
<dbReference type="GO" id="GO:0009653">
    <property type="term" value="P:anatomical structure morphogenesis"/>
    <property type="evidence" value="ECO:0007669"/>
    <property type="project" value="UniProtKB-ARBA"/>
</dbReference>
<dbReference type="InterPro" id="IPR055414">
    <property type="entry name" value="LRR_R13L4/SHOC2-like"/>
</dbReference>
<dbReference type="EMBL" id="JBCNJP010000027">
    <property type="protein sequence ID" value="KAK9051260.1"/>
    <property type="molecule type" value="Genomic_DNA"/>
</dbReference>
<dbReference type="Gene3D" id="3.80.10.10">
    <property type="entry name" value="Ribonuclease Inhibitor"/>
    <property type="match status" value="3"/>
</dbReference>
<dbReference type="GO" id="GO:0006952">
    <property type="term" value="P:defense response"/>
    <property type="evidence" value="ECO:0007669"/>
    <property type="project" value="UniProtKB-ARBA"/>
</dbReference>
<gene>
    <name evidence="13" type="ORF">SSX86_027887</name>
</gene>
<keyword evidence="4" id="KW-0433">Leucine-rich repeat</keyword>
<keyword evidence="10" id="KW-0325">Glycoprotein</keyword>
<keyword evidence="9" id="KW-0472">Membrane</keyword>
<evidence type="ECO:0000256" key="6">
    <source>
        <dbReference type="ARBA" id="ARBA00022729"/>
    </source>
</evidence>
<feature type="domain" description="Leucine-rich repeat-containing N-terminal plant-type" evidence="11">
    <location>
        <begin position="52"/>
        <end position="91"/>
    </location>
</feature>
<protein>
    <recommendedName>
        <fullName evidence="15">Leucine-rich repeat-containing N-terminal plant-type domain-containing protein</fullName>
    </recommendedName>
</protein>
<dbReference type="Proteomes" id="UP001408789">
    <property type="component" value="Unassembled WGS sequence"/>
</dbReference>
<evidence type="ECO:0008006" key="15">
    <source>
        <dbReference type="Google" id="ProtNLM"/>
    </source>
</evidence>
<dbReference type="SMART" id="SM00369">
    <property type="entry name" value="LRR_TYP"/>
    <property type="match status" value="8"/>
</dbReference>